<dbReference type="GO" id="GO:0016020">
    <property type="term" value="C:membrane"/>
    <property type="evidence" value="ECO:0007669"/>
    <property type="project" value="UniProtKB-SubCell"/>
</dbReference>
<reference evidence="4" key="1">
    <citation type="submission" date="2015-09" db="EMBL/GenBank/DDBJ databases">
        <title>Draft Genome Sequences of Two Novel Amoeba-resistant Intranuclear Bacteria, Candidatus Berkiella cookevillensis and Candidatus Berkiella aquae.</title>
        <authorList>
            <person name="Mehari Y.T."/>
            <person name="Arivett B.A."/>
            <person name="Farone A.L."/>
            <person name="Gunderson J.H."/>
            <person name="Farone M.B."/>
        </authorList>
    </citation>
    <scope>NUCLEOTIDE SEQUENCE [LARGE SCALE GENOMIC DNA]</scope>
    <source>
        <strain evidence="4">HT99</strain>
    </source>
</reference>
<proteinExistence type="predicted"/>
<dbReference type="InterPro" id="IPR023395">
    <property type="entry name" value="MCP_dom_sf"/>
</dbReference>
<reference evidence="5" key="3">
    <citation type="submission" date="2021-06" db="EMBL/GenBank/DDBJ databases">
        <title>Genomic Description and Analysis of Intracellular Bacteria, Candidatus Berkiella cookevillensis and Candidatus Berkiella aquae.</title>
        <authorList>
            <person name="Kidane D.T."/>
            <person name="Mehari Y.T."/>
            <person name="Rice F.C."/>
            <person name="Arivett B.A."/>
            <person name="Farone A.L."/>
            <person name="Berk S.G."/>
            <person name="Farone M.B."/>
        </authorList>
    </citation>
    <scope>NUCLEOTIDE SEQUENCE</scope>
    <source>
        <strain evidence="5">HT99</strain>
    </source>
</reference>
<gene>
    <name evidence="5" type="ORF">HT99x_006335</name>
    <name evidence="4" type="ORF">HT99x_03024</name>
</gene>
<dbReference type="PANTHER" id="PTHR46974">
    <property type="entry name" value="MITOCHONDRIAL GTP/GDP CARRIER PROTEIN 1"/>
    <property type="match status" value="1"/>
</dbReference>
<dbReference type="STRING" id="295108.HT99x_03024"/>
<dbReference type="EMBL" id="LKAJ02000001">
    <property type="protein sequence ID" value="MCS5711042.1"/>
    <property type="molecule type" value="Genomic_DNA"/>
</dbReference>
<evidence type="ECO:0000256" key="3">
    <source>
        <dbReference type="ARBA" id="ARBA00023136"/>
    </source>
</evidence>
<dbReference type="RefSeq" id="WP_075067614.1">
    <property type="nucleotide sequence ID" value="NZ_LKAJ02000001.1"/>
</dbReference>
<evidence type="ECO:0000313" key="5">
    <source>
        <dbReference type="EMBL" id="MCS5711042.1"/>
    </source>
</evidence>
<sequence length="296" mass="32548">MGASGPIPHEKKATTTSDMIGTFAAAFAKLTLSQPPDVVATNASLGKDKFLKFKTELSEAKWLQKVRILYSGSIVELMKKLPSNSYRYPMQRATQSYFNEHYQQRLCELFGEHADVASASLSGGVTAIFEPCITHPLDTVVINQQVHRLSIAQTFRALSLRDYYRGAAVTGLVRNLPAGVTLFGGAAWFNQMLDNQDKQSNQKNIAAKIGAGFLSTLASQPGDVLKANMQTHRWTFVQTVKNVPFKQLFTNGANFRLVSGGLKAGVSYLLVEKAMEISAQFFGEEAPLPTKRRHSV</sequence>
<evidence type="ECO:0000256" key="2">
    <source>
        <dbReference type="ARBA" id="ARBA00022692"/>
    </source>
</evidence>
<keyword evidence="6" id="KW-1185">Reference proteome</keyword>
<accession>A0A0Q9YMT5</accession>
<comment type="subcellular location">
    <subcellularLocation>
        <location evidence="1">Membrane</location>
    </subcellularLocation>
</comment>
<organism evidence="4">
    <name type="scientific">Candidatus Berkiella aquae</name>
    <dbReference type="NCBI Taxonomy" id="295108"/>
    <lineage>
        <taxon>Bacteria</taxon>
        <taxon>Pseudomonadati</taxon>
        <taxon>Pseudomonadota</taxon>
        <taxon>Gammaproteobacteria</taxon>
        <taxon>Candidatus Berkiellales</taxon>
        <taxon>Candidatus Berkiellaceae</taxon>
        <taxon>Candidatus Berkiella</taxon>
    </lineage>
</organism>
<evidence type="ECO:0000313" key="6">
    <source>
        <dbReference type="Proteomes" id="UP000051497"/>
    </source>
</evidence>
<dbReference type="InterPro" id="IPR053042">
    <property type="entry name" value="Mito_GTP/GDP_Carrier"/>
</dbReference>
<dbReference type="GO" id="GO:0001409">
    <property type="term" value="F:guanine nucleotide transmembrane transporter activity"/>
    <property type="evidence" value="ECO:0007669"/>
    <property type="project" value="TreeGrafter"/>
</dbReference>
<dbReference type="Proteomes" id="UP000051497">
    <property type="component" value="Unassembled WGS sequence"/>
</dbReference>
<reference evidence="5" key="2">
    <citation type="journal article" date="2016" name="Genome Announc.">
        <title>Draft Genome Sequences of Two Novel Amoeba-Resistant Intranuclear Bacteria, 'Candidatus Berkiella cookevillensis' and 'Candidatus Berkiella aquae'.</title>
        <authorList>
            <person name="Mehari Y.T."/>
            <person name="Arivett B.A."/>
            <person name="Farone A.L."/>
            <person name="Gunderson J.H."/>
            <person name="Farone M.B."/>
        </authorList>
    </citation>
    <scope>NUCLEOTIDE SEQUENCE</scope>
    <source>
        <strain evidence="5">HT99</strain>
    </source>
</reference>
<keyword evidence="2" id="KW-0812">Transmembrane</keyword>
<dbReference type="Gene3D" id="1.50.40.10">
    <property type="entry name" value="Mitochondrial carrier domain"/>
    <property type="match status" value="1"/>
</dbReference>
<comment type="caution">
    <text evidence="4">The sequence shown here is derived from an EMBL/GenBank/DDBJ whole genome shotgun (WGS) entry which is preliminary data.</text>
</comment>
<evidence type="ECO:0000256" key="1">
    <source>
        <dbReference type="ARBA" id="ARBA00004370"/>
    </source>
</evidence>
<name>A0A0Q9YMT5_9GAMM</name>
<evidence type="ECO:0000313" key="4">
    <source>
        <dbReference type="EMBL" id="KRG18180.1"/>
    </source>
</evidence>
<dbReference type="EMBL" id="LKAJ01000021">
    <property type="protein sequence ID" value="KRG18180.1"/>
    <property type="molecule type" value="Genomic_DNA"/>
</dbReference>
<protein>
    <submittedName>
        <fullName evidence="5">MC/SLC25 family protein</fullName>
    </submittedName>
    <submittedName>
        <fullName evidence="4">Mitochondrial carrier protein</fullName>
    </submittedName>
</protein>
<dbReference type="SUPFAM" id="SSF103506">
    <property type="entry name" value="Mitochondrial carrier"/>
    <property type="match status" value="1"/>
</dbReference>
<dbReference type="PANTHER" id="PTHR46974:SF1">
    <property type="entry name" value="MITOCHONDRIAL GTP_GDP CARRIER PROTEIN 1"/>
    <property type="match status" value="1"/>
</dbReference>
<dbReference type="AlphaFoldDB" id="A0A0Q9YMT5"/>
<keyword evidence="3" id="KW-0472">Membrane</keyword>